<dbReference type="HOGENOM" id="CLU_344929_0_0_1"/>
<evidence type="ECO:0000256" key="1">
    <source>
        <dbReference type="SAM" id="MobiDB-lite"/>
    </source>
</evidence>
<name>B7QBA3_IXOSC</name>
<evidence type="ECO:0000313" key="3">
    <source>
        <dbReference type="EMBL" id="EEC16125.1"/>
    </source>
</evidence>
<dbReference type="Proteomes" id="UP000001555">
    <property type="component" value="Unassembled WGS sequence"/>
</dbReference>
<feature type="region of interest" description="Disordered" evidence="1">
    <location>
        <begin position="267"/>
        <end position="338"/>
    </location>
</feature>
<dbReference type="InterPro" id="IPR008979">
    <property type="entry name" value="Galactose-bd-like_sf"/>
</dbReference>
<dbReference type="Pfam" id="PF08239">
    <property type="entry name" value="SH3_3"/>
    <property type="match status" value="1"/>
</dbReference>
<feature type="region of interest" description="Disordered" evidence="1">
    <location>
        <begin position="765"/>
        <end position="785"/>
    </location>
</feature>
<organism>
    <name type="scientific">Ixodes scapularis</name>
    <name type="common">Black-legged tick</name>
    <name type="synonym">Deer tick</name>
    <dbReference type="NCBI Taxonomy" id="6945"/>
    <lineage>
        <taxon>Eukaryota</taxon>
        <taxon>Metazoa</taxon>
        <taxon>Ecdysozoa</taxon>
        <taxon>Arthropoda</taxon>
        <taxon>Chelicerata</taxon>
        <taxon>Arachnida</taxon>
        <taxon>Acari</taxon>
        <taxon>Parasitiformes</taxon>
        <taxon>Ixodida</taxon>
        <taxon>Ixodoidea</taxon>
        <taxon>Ixodidae</taxon>
        <taxon>Ixodinae</taxon>
        <taxon>Ixodes</taxon>
    </lineage>
</organism>
<evidence type="ECO:0000313" key="5">
    <source>
        <dbReference type="Proteomes" id="UP000001555"/>
    </source>
</evidence>
<dbReference type="EMBL" id="ABJB010745900">
    <property type="status" value="NOT_ANNOTATED_CDS"/>
    <property type="molecule type" value="Genomic_DNA"/>
</dbReference>
<feature type="compositionally biased region" description="Low complexity" evidence="1">
    <location>
        <begin position="299"/>
        <end position="310"/>
    </location>
</feature>
<dbReference type="GO" id="GO:0005634">
    <property type="term" value="C:nucleus"/>
    <property type="evidence" value="ECO:0000318"/>
    <property type="project" value="GO_Central"/>
</dbReference>
<feature type="region of interest" description="Disordered" evidence="1">
    <location>
        <begin position="350"/>
        <end position="390"/>
    </location>
</feature>
<dbReference type="InterPro" id="IPR003646">
    <property type="entry name" value="SH3-like_bac-type"/>
</dbReference>
<feature type="compositionally biased region" description="Low complexity" evidence="1">
    <location>
        <begin position="111"/>
        <end position="131"/>
    </location>
</feature>
<dbReference type="GO" id="GO:0008582">
    <property type="term" value="P:regulation of synaptic assembly at neuromuscular junction"/>
    <property type="evidence" value="ECO:0000318"/>
    <property type="project" value="GO_Central"/>
</dbReference>
<dbReference type="AlphaFoldDB" id="B7QBA3"/>
<feature type="compositionally biased region" description="Low complexity" evidence="1">
    <location>
        <begin position="376"/>
        <end position="387"/>
    </location>
</feature>
<dbReference type="VEuPathDB" id="VectorBase:ISCI011859"/>
<dbReference type="VEuPathDB" id="VectorBase:ISCW011859"/>
<feature type="compositionally biased region" description="Low complexity" evidence="1">
    <location>
        <begin position="449"/>
        <end position="458"/>
    </location>
</feature>
<sequence>MRKFFAKYSAGLRIRSHPSLQSKQIGIVQINGTVTFVDELHNDDGVWVRLSPETIKTYCHNGYSEAWCLQYNQHLGKTLLVPIEESKSVLEEFFSDKVALKKKEELKEQHIQQQLHQQQAQQQQHQQQQQQMMRRGPGMYQVVRCGASGHNIRSKPNLKAPPVGMLVMGSTVVALEEVANAEGVWLRLSRDSMQQHCFSAEGEAWSLARTSSLAPEVVYLRHESELMQSGDSDEEVAPAKGGALNHVAAWTGPKGYAFTVPAGNSERNAAGAGASTPSTSTNALAESERTDPLSERSDPPTSSGSTSGPAPHHPQPRHWTRTDSPPPPVRTLPPELRGVSVRDLVRAIGESRANGNGVTPPGTPPSTPPVRRRRSSATSPSPAANPVLHPVTIPALRPSPKSAVATSSPVPIPGTGAIAISCSDPAVGGGLDSVGGSRRHGDGMGSQGSQGSLGESMSPIRPPVPLPRRGSVQSEGSVSSHLGSFFRELRDTSTTGCIGCITQRTTDSPLSTPGTPKKPSAALTKLVSSELDSSAADLTIQRPVMQFVLQRHDLDSMRVAIQQSLRKATCRVYAMQAFNWLLRNVTQPTCLHDLLWCLVAALSPPAPERQEEEAEAKDDLSHRKDVGGAELDREAPCEHPLSDMALAGEACCGPLRASFHALLQTVSDLMVFLPAGAALQQMAMQCWRLRFLPSDHAFLHRSHVFSNISRILSHSEEEAATGGDLAALPVAAPTAEPGAVAQALTTTIEVLRDLTPMTEVKASSRQAMANSLSDNSTETFWESGDEDRNKTKLLTLSCPPQARPTMVCVHVDNCRDLALW</sequence>
<evidence type="ECO:0007829" key="6">
    <source>
        <dbReference type="PeptideAtlas" id="B7QBA3"/>
    </source>
</evidence>
<accession>B7QBA3</accession>
<dbReference type="SUPFAM" id="SSF49785">
    <property type="entry name" value="Galactose-binding domain-like"/>
    <property type="match status" value="1"/>
</dbReference>
<dbReference type="VEuPathDB" id="VectorBase:ISCP_004277"/>
<reference evidence="4" key="2">
    <citation type="submission" date="2020-05" db="UniProtKB">
        <authorList>
            <consortium name="EnsemblMetazoa"/>
        </authorList>
    </citation>
    <scope>IDENTIFICATION</scope>
    <source>
        <strain evidence="4">wikel</strain>
    </source>
</reference>
<feature type="region of interest" description="Disordered" evidence="1">
    <location>
        <begin position="110"/>
        <end position="133"/>
    </location>
</feature>
<dbReference type="STRING" id="6945.B7QBA3"/>
<dbReference type="EnsemblMetazoa" id="ISCW011859-RA">
    <property type="protein sequence ID" value="ISCW011859-PA"/>
    <property type="gene ID" value="ISCW011859"/>
</dbReference>
<dbReference type="PROSITE" id="PS51284">
    <property type="entry name" value="DOC"/>
    <property type="match status" value="1"/>
</dbReference>
<dbReference type="GO" id="GO:0061630">
    <property type="term" value="F:ubiquitin protein ligase activity"/>
    <property type="evidence" value="ECO:0000318"/>
    <property type="project" value="GO_Central"/>
</dbReference>
<dbReference type="EMBL" id="ABJB010265129">
    <property type="status" value="NOT_ANNOTATED_CDS"/>
    <property type="molecule type" value="Genomic_DNA"/>
</dbReference>
<evidence type="ECO:0000313" key="4">
    <source>
        <dbReference type="EnsemblMetazoa" id="ISCW011859-PA"/>
    </source>
</evidence>
<evidence type="ECO:0000259" key="2">
    <source>
        <dbReference type="PROSITE" id="PS51284"/>
    </source>
</evidence>
<dbReference type="EMBL" id="ABJB010978729">
    <property type="status" value="NOT_ANNOTATED_CDS"/>
    <property type="molecule type" value="Genomic_DNA"/>
</dbReference>
<dbReference type="GO" id="GO:0005886">
    <property type="term" value="C:plasma membrane"/>
    <property type="evidence" value="ECO:0000318"/>
    <property type="project" value="GO_Central"/>
</dbReference>
<dbReference type="InParanoid" id="B7QBA3"/>
<protein>
    <submittedName>
        <fullName evidence="3 4">Highwire, putative</fullName>
    </submittedName>
</protein>
<gene>
    <name evidence="3" type="ORF">IscW_ISCW011859</name>
</gene>
<dbReference type="EMBL" id="ABJB010176080">
    <property type="status" value="NOT_ANNOTATED_CDS"/>
    <property type="molecule type" value="Genomic_DNA"/>
</dbReference>
<feature type="compositionally biased region" description="Basic and acidic residues" evidence="1">
    <location>
        <begin position="286"/>
        <end position="298"/>
    </location>
</feature>
<reference evidence="3 5" key="1">
    <citation type="submission" date="2008-03" db="EMBL/GenBank/DDBJ databases">
        <title>Annotation of Ixodes scapularis.</title>
        <authorList>
            <consortium name="Ixodes scapularis Genome Project Consortium"/>
            <person name="Caler E."/>
            <person name="Hannick L.I."/>
            <person name="Bidwell S."/>
            <person name="Joardar V."/>
            <person name="Thiagarajan M."/>
            <person name="Amedeo P."/>
            <person name="Galinsky K.J."/>
            <person name="Schobel S."/>
            <person name="Inman J."/>
            <person name="Hostetler J."/>
            <person name="Miller J."/>
            <person name="Hammond M."/>
            <person name="Megy K."/>
            <person name="Lawson D."/>
            <person name="Kodira C."/>
            <person name="Sutton G."/>
            <person name="Meyer J."/>
            <person name="Hill C.A."/>
            <person name="Birren B."/>
            <person name="Nene V."/>
            <person name="Collins F."/>
            <person name="Alarcon-Chaidez F."/>
            <person name="Wikel S."/>
            <person name="Strausberg R."/>
        </authorList>
    </citation>
    <scope>NUCLEOTIDE SEQUENCE [LARGE SCALE GENOMIC DNA]</scope>
    <source>
        <strain evidence="5">Wikel</strain>
        <strain evidence="3">Wikel colony</strain>
    </source>
</reference>
<keyword evidence="5" id="KW-1185">Reference proteome</keyword>
<dbReference type="EMBL" id="DS899743">
    <property type="protein sequence ID" value="EEC16125.1"/>
    <property type="molecule type" value="Genomic_DNA"/>
</dbReference>
<dbReference type="PANTHER" id="PTHR45943:SF1">
    <property type="entry name" value="E3 UBIQUITIN-PROTEIN LIGASE MYCBP2"/>
    <property type="match status" value="1"/>
</dbReference>
<dbReference type="GO" id="GO:0007411">
    <property type="term" value="P:axon guidance"/>
    <property type="evidence" value="ECO:0000318"/>
    <property type="project" value="GO_Central"/>
</dbReference>
<keyword evidence="6" id="KW-1267">Proteomics identification</keyword>
<dbReference type="PaxDb" id="6945-B7QBA3"/>
<dbReference type="EMBL" id="ABJB010311203">
    <property type="status" value="NOT_ANNOTATED_CDS"/>
    <property type="molecule type" value="Genomic_DNA"/>
</dbReference>
<dbReference type="PANTHER" id="PTHR45943">
    <property type="entry name" value="E3 UBIQUITIN-PROTEIN LIGASE MYCBP2"/>
    <property type="match status" value="1"/>
</dbReference>
<dbReference type="InterPro" id="IPR004939">
    <property type="entry name" value="APC_su10/DOC_dom"/>
</dbReference>
<dbReference type="OrthoDB" id="6504512at2759"/>
<feature type="domain" description="DOC" evidence="2">
    <location>
        <begin position="730"/>
        <end position="820"/>
    </location>
</feature>
<feature type="compositionally biased region" description="Low complexity" evidence="1">
    <location>
        <begin position="268"/>
        <end position="283"/>
    </location>
</feature>
<feature type="region of interest" description="Disordered" evidence="1">
    <location>
        <begin position="429"/>
        <end position="479"/>
    </location>
</feature>
<proteinExistence type="evidence at protein level"/>
<dbReference type="Gene3D" id="2.60.120.260">
    <property type="entry name" value="Galactose-binding domain-like"/>
    <property type="match status" value="1"/>
</dbReference>
<feature type="compositionally biased region" description="Polar residues" evidence="1">
    <location>
        <begin position="765"/>
        <end position="780"/>
    </location>
</feature>